<keyword evidence="1" id="KW-0472">Membrane</keyword>
<dbReference type="AlphaFoldDB" id="A0A401LPX8"/>
<feature type="transmembrane region" description="Helical" evidence="1">
    <location>
        <begin position="53"/>
        <end position="74"/>
    </location>
</feature>
<dbReference type="PANTHER" id="PTHR37422:SF13">
    <property type="entry name" value="LIPOPOLYSACCHARIDE BIOSYNTHESIS PROTEIN PA4999-RELATED"/>
    <property type="match status" value="1"/>
</dbReference>
<gene>
    <name evidence="2" type="ORF">KGMB02408_04560</name>
</gene>
<dbReference type="EMBL" id="BHWB01000001">
    <property type="protein sequence ID" value="GCB33511.1"/>
    <property type="molecule type" value="Genomic_DNA"/>
</dbReference>
<proteinExistence type="predicted"/>
<comment type="caution">
    <text evidence="2">The sequence shown here is derived from an EMBL/GenBank/DDBJ whole genome shotgun (WGS) entry which is preliminary data.</text>
</comment>
<protein>
    <submittedName>
        <fullName evidence="2">Uncharacterized protein</fullName>
    </submittedName>
</protein>
<keyword evidence="1" id="KW-0812">Transmembrane</keyword>
<dbReference type="InterPro" id="IPR051533">
    <property type="entry name" value="WaaL-like"/>
</dbReference>
<name>A0A401LPX8_9BACE</name>
<reference evidence="2 3" key="1">
    <citation type="submission" date="2018-10" db="EMBL/GenBank/DDBJ databases">
        <title>Draft Genome Sequence of Bacteroides sp. KCTC 15687.</title>
        <authorList>
            <person name="Yu S.Y."/>
            <person name="Kim J.S."/>
            <person name="Oh B.S."/>
            <person name="Park S.H."/>
            <person name="Kang S.W."/>
            <person name="Park J.E."/>
            <person name="Choi S.H."/>
            <person name="Han K.I."/>
            <person name="Lee K.C."/>
            <person name="Eom M.K."/>
            <person name="Suh M.K."/>
            <person name="Lee D.H."/>
            <person name="Yoon H."/>
            <person name="Kim B."/>
            <person name="Yang S.J."/>
            <person name="Lee J.S."/>
            <person name="Lee J.H."/>
        </authorList>
    </citation>
    <scope>NUCLEOTIDE SEQUENCE [LARGE SCALE GENOMIC DNA]</scope>
    <source>
        <strain evidence="2 3">KCTC 15687</strain>
    </source>
</reference>
<dbReference type="Gene3D" id="1.25.40.10">
    <property type="entry name" value="Tetratricopeptide repeat domain"/>
    <property type="match status" value="1"/>
</dbReference>
<feature type="transmembrane region" description="Helical" evidence="1">
    <location>
        <begin position="86"/>
        <end position="114"/>
    </location>
</feature>
<dbReference type="SUPFAM" id="SSF48452">
    <property type="entry name" value="TPR-like"/>
    <property type="match status" value="1"/>
</dbReference>
<dbReference type="InterPro" id="IPR011990">
    <property type="entry name" value="TPR-like_helical_dom_sf"/>
</dbReference>
<dbReference type="Proteomes" id="UP000288079">
    <property type="component" value="Unassembled WGS sequence"/>
</dbReference>
<accession>A0A401LPX8</accession>
<evidence type="ECO:0000313" key="2">
    <source>
        <dbReference type="EMBL" id="GCB33511.1"/>
    </source>
</evidence>
<sequence>MIKEKPFSGFGPHGFNTYYMHFQGEYLQEKGTIGDKQLADNNHYVYNEPLRWIVEYGILGLLLYIGILYIIFSYKEREIRSLSAKTICIAGLIWGFFSYPDQAFPILVIIVIALAEMSNRQKKYIIKQFSYNPILLKAVILIAIVGEGLLLIKMLRNQRELYQISQNTINKASEKMIKDLSHLESAMRNETVFWIYYCHTLDKYQKDTALLEKIINWERLHPSTHTYILKGDAFQRTGKLKDAEVAYWTAHNMVPSRQKARYKLALLYHRQGRIPEAVELANEILTEKVKVYGFETYEMHRELQRIFENQLKKYSLKE</sequence>
<keyword evidence="3" id="KW-1185">Reference proteome</keyword>
<feature type="transmembrane region" description="Helical" evidence="1">
    <location>
        <begin position="134"/>
        <end position="152"/>
    </location>
</feature>
<evidence type="ECO:0000313" key="3">
    <source>
        <dbReference type="Proteomes" id="UP000288079"/>
    </source>
</evidence>
<evidence type="ECO:0000256" key="1">
    <source>
        <dbReference type="SAM" id="Phobius"/>
    </source>
</evidence>
<dbReference type="PANTHER" id="PTHR37422">
    <property type="entry name" value="TEICHURONIC ACID BIOSYNTHESIS PROTEIN TUAE"/>
    <property type="match status" value="1"/>
</dbReference>
<keyword evidence="1" id="KW-1133">Transmembrane helix</keyword>
<organism evidence="2 3">
    <name type="scientific">Bacteroides faecalis</name>
    <dbReference type="NCBI Taxonomy" id="2447885"/>
    <lineage>
        <taxon>Bacteria</taxon>
        <taxon>Pseudomonadati</taxon>
        <taxon>Bacteroidota</taxon>
        <taxon>Bacteroidia</taxon>
        <taxon>Bacteroidales</taxon>
        <taxon>Bacteroidaceae</taxon>
        <taxon>Bacteroides</taxon>
    </lineage>
</organism>